<dbReference type="OrthoDB" id="345021at2"/>
<feature type="region of interest" description="Disordered" evidence="2">
    <location>
        <begin position="1356"/>
        <end position="1378"/>
    </location>
</feature>
<gene>
    <name evidence="3" type="ordered locus">Mpop_1068</name>
</gene>
<feature type="region of interest" description="Disordered" evidence="2">
    <location>
        <begin position="564"/>
        <end position="589"/>
    </location>
</feature>
<dbReference type="Gene3D" id="2.60.40.420">
    <property type="entry name" value="Cupredoxins - blue copper proteins"/>
    <property type="match status" value="2"/>
</dbReference>
<keyword evidence="1" id="KW-0479">Metal-binding</keyword>
<dbReference type="HOGENOM" id="CLU_001520_0_0_5"/>
<sequence>MDGWAFWRIAVGLSLAGPAVAMPADPRPRIVHADVVALDHLLVYNRFGSFNPYGMIFALRRDVSALDGAAPSQPVSCETKDGTEPGTGSLEPGKVRLKDCKRPRPLVLRGAVGDILEVQVTNLLGGQPDISDTWCKSAQSDGGTHPTRAVSRRTFDGQCRDAAEIEDRAEGEEKAALDAERRGDWPRTRGLSFVVPGLEPVGDATGAVPPPCLGLAAVAPGGSFTCRFRLDREGTHLFSSLAAPAGGEGDGGSLTQGLFGALIVEAAGAGMYRSQVPKAAFDKVWSANAAKPDLIHARSGEPDYATSVPQGPEDPGRRGSFECGTAQMPVLGLIRDCTTVVADGGEQRRAEIVHGDLNAIIVPGPRSASSGPRSASSGPGENTGPYARTGEDLRTEERLEREARLPFREFTVIFHDELKTFYADAFKDLDAFGQLSGVRDGFAINYGASGLGAMMIAQRKGIGPAANCPECLYEEFFLESWANGDPALLERYVDDPSNVHHSYLNDKVVFRNLHAGKETHVFHLHTHQWFAGNDENRGAYLDSQTIGPQQGFTYRIYHGGLDRHDPRGEAGDPAQTPAARGYFEDAKGSGNRNRTVGDAIFHCHLYPHFAQGMWELWRVHDVLEDGSRRLPDGQRSDGLSTAPAEAGARGMRRGSVDPETGVWLGGGPAQGTPVPGLVPIPGEALPPIPTYGAAGGSAADPVNAMPGYPFYIAGIPGHRAPQPPLDMAFQSGAAGAPGTLLDGGLPRHVVADGVAVPAVATPEERALLAADPGARAGRGSELIARGLALGDVTSEFERLTLRLLPHAGTALERNAMAFHHDGLRRWTDAQGQAAAPVAIDVRRPDGTAAGPQEGGGYRTGSPGTPADGRRFSVNGAPPAPGAPFADPCGAPSTMAGHDFRRFFGLREGEGESGGTHDSFSKATFADMADPLVAGDTSLSPIRTPGLPFVPDPGLIGLRRYEVSAVQFDMTVNRAGWHDPQARMAVLTRKAADWKSQRSARAEPFFFRAFSGECIELRHTNETPKDLELDDFQLKVPTDTIGQHIHLVKFDVTSSDGSGNGFNYEDATFAPDEILARICAAAKTPNGVIGGAVADRTAECKALADAKTALDEAVRDKDPSLIREAQKAIRAAQVWHRTDAAARRYFQTTVQRWFADPILSNTGDGRATDRTSRTVFTHDHFTPSNIQQHGYYAALLIEPNTHTVERFQGPEDGPSTADMSVVQPPRHASGTPPALALGGPELVGARANVRALSPARREGALDTYEYGDPIHPDTREYALAIADMALLYDGNGQGEAEFDAEAEATSSPKGSSLKGSSPKGMSRLLAESACRIQAVTEDDVARDADLEQGERIPARHGGLCVTSAGNGSLPRPRDAPSSAVEPGLPNAAHAGARLALKLHAKFWRAAHGRPIEPPPRPEAITQKHHNPYLVSYRGEPVPLRIGAHGSNGQPFAFGGNPCSVPRNPATPPALPTPDDEARRPNTASHREIHGHRTGEAGNLANVFRSAWTHKGTVYGHGDPCTPLIEGYGNERVLVRLIQGAQEVQHMFRVEGAPFRRNVDQPFPSARPLLSHANGLLRSRFDRCQENRDARDGRPRQFRDWLTGKNPGDSFWKAFADLARDCDNLMGVVAAQELGISEHFEIGGYFRSETPAIALFRARGIDLDRLGASTDDDTGPKAGLRDRTIRRNNTGTNPTLHPEIVGTSDNRQALDYQYSFGSTDALWNGAFGLIRIYDGPEASDLGRCLHGPVTGDRCLGPRSERIGSRLKVLRSPFSLFGAPRRPASTGTGEPAADPSSAGPSLGVPTLAAEQSLACPSGAPQVAAVMVAVRAGEVLDKSSIALPGLPYDPEKKLFDPDGLLIVGLTLADLADSFRPKTVHELLEHGLPDRRRLLELIREKDGKSKFLGSQPHPFVLRAMAGDCVTALMINALGPRGGNGNIRDIPGDALMPKIVPLNTDSLQTGGSDRELRSSSRVVFTLPASLTSPRSGVAFPFGINAAPALATEEEAEGPDIRNGRKILPAASWRTTTLYAGTLFVEAPKLLEILIDPPTPWAFELLPGRWVSAGRRAPAGCGPAKAESAVLGVLFCIGWQDGATDPVPLDFTPSATGDKAAKARDVAESLVDFLKVPAREAAFLKATPYAFGAMPIRVAGDIFGHAAHGLSGTMIVEPRFEKAVAVTGCATEEILSIPGRTHRRVPDAETKVDCPVPGQFDSVAGPWSEQGVLIEQSAIAPCRKAEEPGRACSETIPAATIREHTLLWQDGLNLWSRTWSQTWSRPPSQGTASADPVRWGYDTGIDQPWDPTLPPDQRGYPGHPLPDCSVCDDSYDLGEKGVSYRSAPFARRLADWGNPLSLGLTRYPNDAVNLNAATFPSAFFDAGARTLPTPRLVAYPGEELAIRVAHPAGRARQRSFLLLGHAYDDLLPGFGSGHTGLLGPGKALTAAVCASRAPASYLYRDGPQHIFAGGVYGHLDVAQSAGPSSDRPQDGKGRASACTP</sequence>
<dbReference type="Proteomes" id="UP000007136">
    <property type="component" value="Chromosome"/>
</dbReference>
<feature type="region of interest" description="Disordered" evidence="2">
    <location>
        <begin position="296"/>
        <end position="322"/>
    </location>
</feature>
<feature type="region of interest" description="Disordered" evidence="2">
    <location>
        <begin position="1296"/>
        <end position="1319"/>
    </location>
</feature>
<name>B1ZB05_METPB</name>
<feature type="region of interest" description="Disordered" evidence="2">
    <location>
        <begin position="1775"/>
        <end position="1800"/>
    </location>
</feature>
<feature type="region of interest" description="Disordered" evidence="2">
    <location>
        <begin position="1208"/>
        <end position="1230"/>
    </location>
</feature>
<dbReference type="RefSeq" id="WP_012452993.1">
    <property type="nucleotide sequence ID" value="NC_010725.1"/>
</dbReference>
<reference evidence="3" key="1">
    <citation type="submission" date="2008-04" db="EMBL/GenBank/DDBJ databases">
        <title>Complete sequence of chromosome of Methylobacterium populi BJ001.</title>
        <authorList>
            <consortium name="US DOE Joint Genome Institute"/>
            <person name="Copeland A."/>
            <person name="Lucas S."/>
            <person name="Lapidus A."/>
            <person name="Glavina del Rio T."/>
            <person name="Dalin E."/>
            <person name="Tice H."/>
            <person name="Bruce D."/>
            <person name="Goodwin L."/>
            <person name="Pitluck S."/>
            <person name="Chertkov O."/>
            <person name="Brettin T."/>
            <person name="Detter J.C."/>
            <person name="Han C."/>
            <person name="Kuske C.R."/>
            <person name="Schmutz J."/>
            <person name="Larimer F."/>
            <person name="Land M."/>
            <person name="Hauser L."/>
            <person name="Kyrpides N."/>
            <person name="Mikhailova N."/>
            <person name="Marx C."/>
            <person name="Richardson P."/>
        </authorList>
    </citation>
    <scope>NUCLEOTIDE SEQUENCE [LARGE SCALE GENOMIC DNA]</scope>
    <source>
        <strain evidence="3">BJ001</strain>
    </source>
</reference>
<feature type="compositionally biased region" description="Low complexity" evidence="2">
    <location>
        <begin position="1305"/>
        <end position="1319"/>
    </location>
</feature>
<feature type="region of interest" description="Disordered" evidence="2">
    <location>
        <begin position="1456"/>
        <end position="1480"/>
    </location>
</feature>
<feature type="compositionally biased region" description="Low complexity" evidence="2">
    <location>
        <begin position="363"/>
        <end position="380"/>
    </location>
</feature>
<dbReference type="InterPro" id="IPR002355">
    <property type="entry name" value="Cu_oxidase_Cu_BS"/>
</dbReference>
<proteinExistence type="predicted"/>
<evidence type="ECO:0000256" key="2">
    <source>
        <dbReference type="SAM" id="MobiDB-lite"/>
    </source>
</evidence>
<dbReference type="PROSITE" id="PS00080">
    <property type="entry name" value="MULTICOPPER_OXIDASE2"/>
    <property type="match status" value="1"/>
</dbReference>
<dbReference type="GO" id="GO:0005507">
    <property type="term" value="F:copper ion binding"/>
    <property type="evidence" value="ECO:0007669"/>
    <property type="project" value="InterPro"/>
</dbReference>
<feature type="region of interest" description="Disordered" evidence="2">
    <location>
        <begin position="2471"/>
        <end position="2493"/>
    </location>
</feature>
<evidence type="ECO:0000313" key="4">
    <source>
        <dbReference type="Proteomes" id="UP000007136"/>
    </source>
</evidence>
<feature type="region of interest" description="Disordered" evidence="2">
    <location>
        <begin position="843"/>
        <end position="880"/>
    </location>
</feature>
<feature type="region of interest" description="Disordered" evidence="2">
    <location>
        <begin position="363"/>
        <end position="395"/>
    </location>
</feature>
<feature type="region of interest" description="Disordered" evidence="2">
    <location>
        <begin position="628"/>
        <end position="670"/>
    </location>
</feature>
<evidence type="ECO:0000256" key="1">
    <source>
        <dbReference type="ARBA" id="ARBA00022723"/>
    </source>
</evidence>
<feature type="region of interest" description="Disordered" evidence="2">
    <location>
        <begin position="70"/>
        <end position="93"/>
    </location>
</feature>
<organism evidence="3 4">
    <name type="scientific">Methylorubrum populi (strain ATCC BAA-705 / NCIMB 13946 / BJ001)</name>
    <name type="common">Methylobacterium populi</name>
    <dbReference type="NCBI Taxonomy" id="441620"/>
    <lineage>
        <taxon>Bacteria</taxon>
        <taxon>Pseudomonadati</taxon>
        <taxon>Pseudomonadota</taxon>
        <taxon>Alphaproteobacteria</taxon>
        <taxon>Hyphomicrobiales</taxon>
        <taxon>Methylobacteriaceae</taxon>
        <taxon>Methylorubrum</taxon>
    </lineage>
</organism>
<dbReference type="STRING" id="441620.Mpop_1068"/>
<evidence type="ECO:0000313" key="3">
    <source>
        <dbReference type="EMBL" id="ACB79243.1"/>
    </source>
</evidence>
<dbReference type="SUPFAM" id="SSF49503">
    <property type="entry name" value="Cupredoxins"/>
    <property type="match status" value="1"/>
</dbReference>
<protein>
    <submittedName>
        <fullName evidence="3">Putative multicopper oxidase</fullName>
    </submittedName>
</protein>
<dbReference type="eggNOG" id="COG2132">
    <property type="taxonomic scope" value="Bacteria"/>
</dbReference>
<accession>B1ZB05</accession>
<dbReference type="EMBL" id="CP001029">
    <property type="protein sequence ID" value="ACB79243.1"/>
    <property type="molecule type" value="Genomic_DNA"/>
</dbReference>
<dbReference type="KEGG" id="mpo:Mpop_1068"/>
<dbReference type="InterPro" id="IPR008972">
    <property type="entry name" value="Cupredoxin"/>
</dbReference>